<gene>
    <name evidence="1" type="ORF">HQN79_03150</name>
</gene>
<reference evidence="1 2" key="1">
    <citation type="submission" date="2020-05" db="EMBL/GenBank/DDBJ databases">
        <title>Thiomicrorhabdus sediminis sp.nov. and Thiomicrorhabdus xiamenensis sp.nov., novel sulfur-oxidizing bacteria isolated from coastal sediment.</title>
        <authorList>
            <person name="Liu X."/>
        </authorList>
    </citation>
    <scope>NUCLEOTIDE SEQUENCE [LARGE SCALE GENOMIC DNA]</scope>
    <source>
        <strain evidence="1 2">G2</strain>
    </source>
</reference>
<organism evidence="1 2">
    <name type="scientific">Thiomicrorhabdus xiamenensis</name>
    <dbReference type="NCBI Taxonomy" id="2739063"/>
    <lineage>
        <taxon>Bacteria</taxon>
        <taxon>Pseudomonadati</taxon>
        <taxon>Pseudomonadota</taxon>
        <taxon>Gammaproteobacteria</taxon>
        <taxon>Thiotrichales</taxon>
        <taxon>Piscirickettsiaceae</taxon>
        <taxon>Thiomicrorhabdus</taxon>
    </lineage>
</organism>
<dbReference type="InterPro" id="IPR029044">
    <property type="entry name" value="Nucleotide-diphossugar_trans"/>
</dbReference>
<sequence length="249" mass="29415">MLHVVCLKWGDKYSSEYVNRLYKMVRHNLKRTFKFHCITEDPQGIDSSILIEQLPKVDLKGWWYKLAIFKKDFLNLDESDRVLFLDLDIVITGPLDQLIDFDERFCITPGVLKNTYNSSIMCFDAGKYGFIWDSFLAQKELIMNEMHGDQDWIQHVYKNAVVYPKSLVKSFKLDLDSKIKFKFGKLGRSLRKRYTFFLPRGTVPYPVGTSVVLFHGKPDPHDVMEKPYDIYRRAPWVKDIYKEVESEFI</sequence>
<evidence type="ECO:0000313" key="2">
    <source>
        <dbReference type="Proteomes" id="UP000504724"/>
    </source>
</evidence>
<dbReference type="Gene3D" id="3.90.550.10">
    <property type="entry name" value="Spore Coat Polysaccharide Biosynthesis Protein SpsA, Chain A"/>
    <property type="match status" value="1"/>
</dbReference>
<protein>
    <recommendedName>
        <fullName evidence="3">Glycosyltransferase</fullName>
    </recommendedName>
</protein>
<dbReference type="RefSeq" id="WP_173284244.1">
    <property type="nucleotide sequence ID" value="NZ_CP054020.1"/>
</dbReference>
<dbReference type="SUPFAM" id="SSF53448">
    <property type="entry name" value="Nucleotide-diphospho-sugar transferases"/>
    <property type="match status" value="1"/>
</dbReference>
<dbReference type="EMBL" id="CP054020">
    <property type="protein sequence ID" value="QKI88639.1"/>
    <property type="molecule type" value="Genomic_DNA"/>
</dbReference>
<evidence type="ECO:0000313" key="1">
    <source>
        <dbReference type="EMBL" id="QKI88639.1"/>
    </source>
</evidence>
<dbReference type="Proteomes" id="UP000504724">
    <property type="component" value="Chromosome"/>
</dbReference>
<accession>A0A7D4SIH7</accession>
<dbReference type="AlphaFoldDB" id="A0A7D4SIH7"/>
<name>A0A7D4SIH7_9GAMM</name>
<dbReference type="KEGG" id="txa:HQN79_03150"/>
<proteinExistence type="predicted"/>
<keyword evidence="2" id="KW-1185">Reference proteome</keyword>
<evidence type="ECO:0008006" key="3">
    <source>
        <dbReference type="Google" id="ProtNLM"/>
    </source>
</evidence>